<evidence type="ECO:0000313" key="2">
    <source>
        <dbReference type="EMBL" id="KAK8840541.1"/>
    </source>
</evidence>
<comment type="caution">
    <text evidence="2">The sequence shown here is derived from an EMBL/GenBank/DDBJ whole genome shotgun (WGS) entry which is preliminary data.</text>
</comment>
<accession>A0ABR2H3R4</accession>
<dbReference type="InterPro" id="IPR011009">
    <property type="entry name" value="Kinase-like_dom_sf"/>
</dbReference>
<feature type="domain" description="Protein kinase" evidence="1">
    <location>
        <begin position="1"/>
        <end position="115"/>
    </location>
</feature>
<dbReference type="PANTHER" id="PTHR44329">
    <property type="entry name" value="SERINE/THREONINE-PROTEIN KINASE TNNI3K-RELATED"/>
    <property type="match status" value="1"/>
</dbReference>
<dbReference type="Gene3D" id="1.10.510.10">
    <property type="entry name" value="Transferase(Phosphotransferase) domain 1"/>
    <property type="match status" value="1"/>
</dbReference>
<reference evidence="2 3" key="1">
    <citation type="submission" date="2024-04" db="EMBL/GenBank/DDBJ databases">
        <title>Tritrichomonas musculus Genome.</title>
        <authorList>
            <person name="Alves-Ferreira E."/>
            <person name="Grigg M."/>
            <person name="Lorenzi H."/>
            <person name="Galac M."/>
        </authorList>
    </citation>
    <scope>NUCLEOTIDE SEQUENCE [LARGE SCALE GENOMIC DNA]</scope>
    <source>
        <strain evidence="2 3">EAF2021</strain>
    </source>
</reference>
<organism evidence="2 3">
    <name type="scientific">Tritrichomonas musculus</name>
    <dbReference type="NCBI Taxonomy" id="1915356"/>
    <lineage>
        <taxon>Eukaryota</taxon>
        <taxon>Metamonada</taxon>
        <taxon>Parabasalia</taxon>
        <taxon>Tritrichomonadida</taxon>
        <taxon>Tritrichomonadidae</taxon>
        <taxon>Tritrichomonas</taxon>
    </lineage>
</organism>
<evidence type="ECO:0000259" key="1">
    <source>
        <dbReference type="PROSITE" id="PS50011"/>
    </source>
</evidence>
<keyword evidence="3" id="KW-1185">Reference proteome</keyword>
<evidence type="ECO:0000313" key="3">
    <source>
        <dbReference type="Proteomes" id="UP001470230"/>
    </source>
</evidence>
<proteinExistence type="predicted"/>
<dbReference type="InterPro" id="IPR051681">
    <property type="entry name" value="Ser/Thr_Kinases-Pseudokinases"/>
</dbReference>
<name>A0ABR2H3R4_9EUKA</name>
<dbReference type="SUPFAM" id="SSF56112">
    <property type="entry name" value="Protein kinase-like (PK-like)"/>
    <property type="match status" value="1"/>
</dbReference>
<dbReference type="InterPro" id="IPR000719">
    <property type="entry name" value="Prot_kinase_dom"/>
</dbReference>
<dbReference type="EMBL" id="JAPFFF010000045">
    <property type="protein sequence ID" value="KAK8840541.1"/>
    <property type="molecule type" value="Genomic_DNA"/>
</dbReference>
<gene>
    <name evidence="2" type="ORF">M9Y10_030749</name>
</gene>
<sequence length="124" mass="14503">MNIFYLKICDFSLSVFDNKDIDKEIVGTMVCIAPEVILEEKYSKAVDVYAFAVVVYEIVTHNPPYKRKIGERPKFNDETPESYRRLITKCWQPDPKDRPTFDQIVSILKTDKGFITNDVDKKKF</sequence>
<dbReference type="PROSITE" id="PS50011">
    <property type="entry name" value="PROTEIN_KINASE_DOM"/>
    <property type="match status" value="1"/>
</dbReference>
<dbReference type="Proteomes" id="UP001470230">
    <property type="component" value="Unassembled WGS sequence"/>
</dbReference>
<protein>
    <recommendedName>
        <fullName evidence="1">Protein kinase domain-containing protein</fullName>
    </recommendedName>
</protein>
<dbReference type="Pfam" id="PF00069">
    <property type="entry name" value="Pkinase"/>
    <property type="match status" value="1"/>
</dbReference>